<evidence type="ECO:0000256" key="1">
    <source>
        <dbReference type="SAM" id="MobiDB-lite"/>
    </source>
</evidence>
<protein>
    <recommendedName>
        <fullName evidence="4">HTH hxlR-type domain-containing protein</fullName>
    </recommendedName>
</protein>
<sequence length="61" mass="6771">MTEARLLTEDDDTYRLTPLGRNLVEVLRPLDAWSRRWAEETAAETDAATNPGGGARRPMVG</sequence>
<dbReference type="EMBL" id="JBIBDZ010000009">
    <property type="protein sequence ID" value="MFF5922063.1"/>
    <property type="molecule type" value="Genomic_DNA"/>
</dbReference>
<accession>A0ABW6XX27</accession>
<keyword evidence="3" id="KW-1185">Reference proteome</keyword>
<evidence type="ECO:0000313" key="2">
    <source>
        <dbReference type="EMBL" id="MFF5922063.1"/>
    </source>
</evidence>
<feature type="region of interest" description="Disordered" evidence="1">
    <location>
        <begin position="40"/>
        <end position="61"/>
    </location>
</feature>
<comment type="caution">
    <text evidence="2">The sequence shown here is derived from an EMBL/GenBank/DDBJ whole genome shotgun (WGS) entry which is preliminary data.</text>
</comment>
<dbReference type="RefSeq" id="WP_037638007.1">
    <property type="nucleotide sequence ID" value="NZ_JBIBDZ010000009.1"/>
</dbReference>
<evidence type="ECO:0008006" key="4">
    <source>
        <dbReference type="Google" id="ProtNLM"/>
    </source>
</evidence>
<dbReference type="InterPro" id="IPR036388">
    <property type="entry name" value="WH-like_DNA-bd_sf"/>
</dbReference>
<proteinExistence type="predicted"/>
<gene>
    <name evidence="2" type="ORF">ACFY8C_27565</name>
</gene>
<dbReference type="Proteomes" id="UP001602370">
    <property type="component" value="Unassembled WGS sequence"/>
</dbReference>
<reference evidence="2 3" key="1">
    <citation type="submission" date="2024-10" db="EMBL/GenBank/DDBJ databases">
        <title>The Natural Products Discovery Center: Release of the First 8490 Sequenced Strains for Exploring Actinobacteria Biosynthetic Diversity.</title>
        <authorList>
            <person name="Kalkreuter E."/>
            <person name="Kautsar S.A."/>
            <person name="Yang D."/>
            <person name="Bader C.D."/>
            <person name="Teijaro C.N."/>
            <person name="Fluegel L."/>
            <person name="Davis C.M."/>
            <person name="Simpson J.R."/>
            <person name="Lauterbach L."/>
            <person name="Steele A.D."/>
            <person name="Gui C."/>
            <person name="Meng S."/>
            <person name="Li G."/>
            <person name="Viehrig K."/>
            <person name="Ye F."/>
            <person name="Su P."/>
            <person name="Kiefer A.F."/>
            <person name="Nichols A."/>
            <person name="Cepeda A.J."/>
            <person name="Yan W."/>
            <person name="Fan B."/>
            <person name="Jiang Y."/>
            <person name="Adhikari A."/>
            <person name="Zheng C.-J."/>
            <person name="Schuster L."/>
            <person name="Cowan T.M."/>
            <person name="Smanski M.J."/>
            <person name="Chevrette M.G."/>
            <person name="De Carvalho L.P.S."/>
            <person name="Shen B."/>
        </authorList>
    </citation>
    <scope>NUCLEOTIDE SEQUENCE [LARGE SCALE GENOMIC DNA]</scope>
    <source>
        <strain evidence="2 3">NPDC012605</strain>
    </source>
</reference>
<dbReference type="Gene3D" id="1.10.10.10">
    <property type="entry name" value="Winged helix-like DNA-binding domain superfamily/Winged helix DNA-binding domain"/>
    <property type="match status" value="1"/>
</dbReference>
<evidence type="ECO:0000313" key="3">
    <source>
        <dbReference type="Proteomes" id="UP001602370"/>
    </source>
</evidence>
<dbReference type="InterPro" id="IPR036390">
    <property type="entry name" value="WH_DNA-bd_sf"/>
</dbReference>
<organism evidence="2 3">
    <name type="scientific">Streptomyces flavochromogenes</name>
    <dbReference type="NCBI Taxonomy" id="68199"/>
    <lineage>
        <taxon>Bacteria</taxon>
        <taxon>Bacillati</taxon>
        <taxon>Actinomycetota</taxon>
        <taxon>Actinomycetes</taxon>
        <taxon>Kitasatosporales</taxon>
        <taxon>Streptomycetaceae</taxon>
        <taxon>Streptomyces</taxon>
    </lineage>
</organism>
<name>A0ABW6XX27_9ACTN</name>
<dbReference type="SUPFAM" id="SSF46785">
    <property type="entry name" value="Winged helix' DNA-binding domain"/>
    <property type="match status" value="1"/>
</dbReference>